<dbReference type="GO" id="GO:0005525">
    <property type="term" value="F:GTP binding"/>
    <property type="evidence" value="ECO:0007669"/>
    <property type="project" value="InterPro"/>
</dbReference>
<sequence length="688" mass="80786">MPKINLNVVIVCGSTKVDLTYFTELITESYRPNVQVQQQNGCTLTRTLVTSQQTAMLGDLISDHEQYSSANNGLKNQQTLENFELDICFWDMNPKEHLWSRLKALQLYEQANIFIMLYNADDKDSFEKLVSIHNDFNEQNQVGAYQVLVAIVNKDIANKSTRRIMKNDQIQDFLEQRGIPSFIECRLDNKKNVDLLDYHLRFIMNPAYNEYRTKKETAFLYRPLFQTLQNNKKKKNPKEQVDWVDRLYYLKPDYARLYKQRQKVLETTFNANSSQYKSSRIYQQTPLESSPPFNISITNERITPPQKEHAETQRQRPSHVPRHSVIDLQINKVTKEAIDKPKTQDLMTQDPGYESDQNNNNHNHKNSNGSNIEIDRLSKEFWNQPLRNVIDKKYLQTMQTSLAPPSPNNQSKIQRDRSFSTRLNKQFQHRSNPNLLLTCSADMKYSPNRESTKVVEKLKNQVKKSHAQICPYHARHSRSRSPRSTEEKVKPYPELNSYMSKNKTRKSLKPVKDSKPKISYGARNVDIDLLQLYSKDYDQFKTKLMERDQRIQQELKQQDNFYVAPSKFNKSQMEATLNISNLNNKGKIQAMTGVNMTEEQKMSYFKKLQQNYQNKGGQTHNTSSQSVPNLQKYQTDQSYLRYNGSNNYVHKNNHEKVYISRDFVPVEQHYHYKPEKDRGYGCNNCSIF</sequence>
<evidence type="ECO:0000256" key="1">
    <source>
        <dbReference type="SAM" id="MobiDB-lite"/>
    </source>
</evidence>
<accession>A0A078A5X4</accession>
<dbReference type="EMBL" id="CCKQ01005011">
    <property type="protein sequence ID" value="CDW76159.1"/>
    <property type="molecule type" value="Genomic_DNA"/>
</dbReference>
<organism evidence="2 3">
    <name type="scientific">Stylonychia lemnae</name>
    <name type="common">Ciliate</name>
    <dbReference type="NCBI Taxonomy" id="5949"/>
    <lineage>
        <taxon>Eukaryota</taxon>
        <taxon>Sar</taxon>
        <taxon>Alveolata</taxon>
        <taxon>Ciliophora</taxon>
        <taxon>Intramacronucleata</taxon>
        <taxon>Spirotrichea</taxon>
        <taxon>Stichotrichia</taxon>
        <taxon>Sporadotrichida</taxon>
        <taxon>Oxytrichidae</taxon>
        <taxon>Stylonychinae</taxon>
        <taxon>Stylonychia</taxon>
    </lineage>
</organism>
<dbReference type="Pfam" id="PF00071">
    <property type="entry name" value="Ras"/>
    <property type="match status" value="1"/>
</dbReference>
<protein>
    <submittedName>
        <fullName evidence="2">Uncharacterized protein</fullName>
    </submittedName>
</protein>
<dbReference type="OrthoDB" id="326494at2759"/>
<dbReference type="Gene3D" id="3.40.50.300">
    <property type="entry name" value="P-loop containing nucleotide triphosphate hydrolases"/>
    <property type="match status" value="1"/>
</dbReference>
<name>A0A078A5X4_STYLE</name>
<gene>
    <name evidence="2" type="primary">Contig11911.g12745</name>
    <name evidence="2" type="ORF">STYLEM_5157</name>
</gene>
<dbReference type="InterPro" id="IPR001806">
    <property type="entry name" value="Small_GTPase"/>
</dbReference>
<reference evidence="2 3" key="1">
    <citation type="submission" date="2014-06" db="EMBL/GenBank/DDBJ databases">
        <authorList>
            <person name="Swart Estienne"/>
        </authorList>
    </citation>
    <scope>NUCLEOTIDE SEQUENCE [LARGE SCALE GENOMIC DNA]</scope>
    <source>
        <strain evidence="2 3">130c</strain>
    </source>
</reference>
<dbReference type="InParanoid" id="A0A078A5X4"/>
<dbReference type="SUPFAM" id="SSF52540">
    <property type="entry name" value="P-loop containing nucleoside triphosphate hydrolases"/>
    <property type="match status" value="1"/>
</dbReference>
<dbReference type="InterPro" id="IPR027417">
    <property type="entry name" value="P-loop_NTPase"/>
</dbReference>
<keyword evidence="3" id="KW-1185">Reference proteome</keyword>
<evidence type="ECO:0000313" key="2">
    <source>
        <dbReference type="EMBL" id="CDW76159.1"/>
    </source>
</evidence>
<evidence type="ECO:0000313" key="3">
    <source>
        <dbReference type="Proteomes" id="UP000039865"/>
    </source>
</evidence>
<feature type="compositionally biased region" description="Basic and acidic residues" evidence="1">
    <location>
        <begin position="333"/>
        <end position="343"/>
    </location>
</feature>
<dbReference type="AlphaFoldDB" id="A0A078A5X4"/>
<dbReference type="Proteomes" id="UP000039865">
    <property type="component" value="Unassembled WGS sequence"/>
</dbReference>
<feature type="compositionally biased region" description="Low complexity" evidence="1">
    <location>
        <begin position="358"/>
        <end position="371"/>
    </location>
</feature>
<feature type="region of interest" description="Disordered" evidence="1">
    <location>
        <begin position="305"/>
        <end position="371"/>
    </location>
</feature>
<proteinExistence type="predicted"/>
<dbReference type="GO" id="GO:0003924">
    <property type="term" value="F:GTPase activity"/>
    <property type="evidence" value="ECO:0007669"/>
    <property type="project" value="InterPro"/>
</dbReference>